<protein>
    <submittedName>
        <fullName evidence="1">Uncharacterized protein</fullName>
    </submittedName>
</protein>
<dbReference type="AlphaFoldDB" id="G7DWF4"/>
<dbReference type="Proteomes" id="UP000009131">
    <property type="component" value="Unassembled WGS sequence"/>
</dbReference>
<name>G7DWF4_MIXOS</name>
<dbReference type="InParanoid" id="G7DWF4"/>
<dbReference type="HOGENOM" id="CLU_1230203_0_0_1"/>
<gene>
    <name evidence="1" type="primary">Mo01569</name>
    <name evidence="1" type="ORF">E5Q_01569</name>
</gene>
<reference evidence="1 2" key="2">
    <citation type="journal article" date="2012" name="Open Biol.">
        <title>Characteristics of nucleosomes and linker DNA regions on the genome of the basidiomycete Mixia osmundae revealed by mono- and dinucleosome mapping.</title>
        <authorList>
            <person name="Nishida H."/>
            <person name="Kondo S."/>
            <person name="Matsumoto T."/>
            <person name="Suzuki Y."/>
            <person name="Yoshikawa H."/>
            <person name="Taylor T.D."/>
            <person name="Sugiyama J."/>
        </authorList>
    </citation>
    <scope>NUCLEOTIDE SEQUENCE [LARGE SCALE GENOMIC DNA]</scope>
    <source>
        <strain evidence="2">CBS 9802 / IAM 14324 / JCM 22182 / KY 12970</strain>
    </source>
</reference>
<proteinExistence type="predicted"/>
<evidence type="ECO:0000313" key="1">
    <source>
        <dbReference type="EMBL" id="GAA94914.1"/>
    </source>
</evidence>
<dbReference type="EMBL" id="BABT02000051">
    <property type="protein sequence ID" value="GAA94914.1"/>
    <property type="molecule type" value="Genomic_DNA"/>
</dbReference>
<comment type="caution">
    <text evidence="1">The sequence shown here is derived from an EMBL/GenBank/DDBJ whole genome shotgun (WGS) entry which is preliminary data.</text>
</comment>
<sequence>MLTSLQLARPPCPNIATLPAICSASGYIVALFFETFLITQELGIERGARLGAIKRRERDCHTTLAASGDQCTTGEAMATIWRTADGTGESSGDTLGPSQPLPRSASAIGLRTLALDYRCQATDIACSGWFLVTWPTLHVKEVCISIASCLPSSTAGWALASQSILKSRPRLRIDRLLQASDGTGKPSSNSPSFRPVDISLANLDGKSICTLSCNGHQQQMRLKRR</sequence>
<organism evidence="1 2">
    <name type="scientific">Mixia osmundae (strain CBS 9802 / IAM 14324 / JCM 22182 / KY 12970)</name>
    <dbReference type="NCBI Taxonomy" id="764103"/>
    <lineage>
        <taxon>Eukaryota</taxon>
        <taxon>Fungi</taxon>
        <taxon>Dikarya</taxon>
        <taxon>Basidiomycota</taxon>
        <taxon>Pucciniomycotina</taxon>
        <taxon>Mixiomycetes</taxon>
        <taxon>Mixiales</taxon>
        <taxon>Mixiaceae</taxon>
        <taxon>Mixia</taxon>
    </lineage>
</organism>
<evidence type="ECO:0000313" key="2">
    <source>
        <dbReference type="Proteomes" id="UP000009131"/>
    </source>
</evidence>
<keyword evidence="2" id="KW-1185">Reference proteome</keyword>
<reference evidence="1 2" key="1">
    <citation type="journal article" date="2011" name="J. Gen. Appl. Microbiol.">
        <title>Draft genome sequencing of the enigmatic basidiomycete Mixia osmundae.</title>
        <authorList>
            <person name="Nishida H."/>
            <person name="Nagatsuka Y."/>
            <person name="Sugiyama J."/>
        </authorList>
    </citation>
    <scope>NUCLEOTIDE SEQUENCE [LARGE SCALE GENOMIC DNA]</scope>
    <source>
        <strain evidence="2">CBS 9802 / IAM 14324 / JCM 22182 / KY 12970</strain>
    </source>
</reference>
<accession>G7DWF4</accession>